<reference evidence="2" key="1">
    <citation type="journal article" date="2019" name="Int. J. Syst. Evol. Microbiol.">
        <title>The Global Catalogue of Microorganisms (GCM) 10K type strain sequencing project: providing services to taxonomists for standard genome sequencing and annotation.</title>
        <authorList>
            <consortium name="The Broad Institute Genomics Platform"/>
            <consortium name="The Broad Institute Genome Sequencing Center for Infectious Disease"/>
            <person name="Wu L."/>
            <person name="Ma J."/>
        </authorList>
    </citation>
    <scope>NUCLEOTIDE SEQUENCE [LARGE SCALE GENOMIC DNA]</scope>
    <source>
        <strain evidence="2">CCUG 55250</strain>
    </source>
</reference>
<sequence length="322" mass="37402">MKPRQYHYSFTNHFEYAGLKSRIQMMNSTPSGAGWWRYFLLWIVTVGLVMACQNWRQEERAVVAPPSIPLSNPTRVMVDNLESSVHWGRLLTYHQTKSKRKAESVLQYGEPFILGLKDGVLTLTEPYREQTLVYLNGKEASADLLANLKVDYIEELFVLHQFEGADEYDPKPYRVLLQISDQPIAFLPGRQELVNLLEAAILSDHPLGASNTFTMNKVLEATFFGYKNVFVKRLKNQHLKVQDEFINDIDVYINGLPVAVKEVETVHVREIDRLYTRERPYTAWLRAGKREARYVLYIQTAPKRARRDSSYYVFSPFYSGDF</sequence>
<protein>
    <recommendedName>
        <fullName evidence="3">DUF4138 domain-containing protein</fullName>
    </recommendedName>
</protein>
<name>A0ABW0ID52_9BACT</name>
<evidence type="ECO:0000313" key="1">
    <source>
        <dbReference type="EMBL" id="MFC5411403.1"/>
    </source>
</evidence>
<evidence type="ECO:0000313" key="2">
    <source>
        <dbReference type="Proteomes" id="UP001596106"/>
    </source>
</evidence>
<comment type="caution">
    <text evidence="1">The sequence shown here is derived from an EMBL/GenBank/DDBJ whole genome shotgun (WGS) entry which is preliminary data.</text>
</comment>
<evidence type="ECO:0008006" key="3">
    <source>
        <dbReference type="Google" id="ProtNLM"/>
    </source>
</evidence>
<dbReference type="RefSeq" id="WP_379848267.1">
    <property type="nucleotide sequence ID" value="NZ_JBHSMA010000006.1"/>
</dbReference>
<organism evidence="1 2">
    <name type="scientific">Larkinella bovis</name>
    <dbReference type="NCBI Taxonomy" id="683041"/>
    <lineage>
        <taxon>Bacteria</taxon>
        <taxon>Pseudomonadati</taxon>
        <taxon>Bacteroidota</taxon>
        <taxon>Cytophagia</taxon>
        <taxon>Cytophagales</taxon>
        <taxon>Spirosomataceae</taxon>
        <taxon>Larkinella</taxon>
    </lineage>
</organism>
<keyword evidence="2" id="KW-1185">Reference proteome</keyword>
<dbReference type="EMBL" id="JBHSMA010000006">
    <property type="protein sequence ID" value="MFC5411403.1"/>
    <property type="molecule type" value="Genomic_DNA"/>
</dbReference>
<proteinExistence type="predicted"/>
<gene>
    <name evidence="1" type="ORF">ACFPMF_18925</name>
</gene>
<dbReference type="Proteomes" id="UP001596106">
    <property type="component" value="Unassembled WGS sequence"/>
</dbReference>
<accession>A0ABW0ID52</accession>